<evidence type="ECO:0000256" key="1">
    <source>
        <dbReference type="ARBA" id="ARBA00022679"/>
    </source>
</evidence>
<dbReference type="PANTHER" id="PTHR43792">
    <property type="entry name" value="GNAT FAMILY, PUTATIVE (AFU_ORTHOLOGUE AFUA_3G00765)-RELATED-RELATED"/>
    <property type="match status" value="1"/>
</dbReference>
<keyword evidence="2" id="KW-0012">Acyltransferase</keyword>
<dbReference type="Pfam" id="PF13302">
    <property type="entry name" value="Acetyltransf_3"/>
    <property type="match status" value="1"/>
</dbReference>
<dbReference type="PROSITE" id="PS51186">
    <property type="entry name" value="GNAT"/>
    <property type="match status" value="1"/>
</dbReference>
<proteinExistence type="inferred from homology"/>
<dbReference type="PANTHER" id="PTHR43792:SF8">
    <property type="entry name" value="[RIBOSOMAL PROTEIN US5]-ALANINE N-ACETYLTRANSFERASE"/>
    <property type="match status" value="1"/>
</dbReference>
<feature type="domain" description="N-acetyltransferase" evidence="4">
    <location>
        <begin position="2"/>
        <end position="160"/>
    </location>
</feature>
<dbReference type="Proteomes" id="UP001241758">
    <property type="component" value="Unassembled WGS sequence"/>
</dbReference>
<organism evidence="5 6">
    <name type="scientific">Actinoplanes sandaracinus</name>
    <dbReference type="NCBI Taxonomy" id="3045177"/>
    <lineage>
        <taxon>Bacteria</taxon>
        <taxon>Bacillati</taxon>
        <taxon>Actinomycetota</taxon>
        <taxon>Actinomycetes</taxon>
        <taxon>Micromonosporales</taxon>
        <taxon>Micromonosporaceae</taxon>
        <taxon>Actinoplanes</taxon>
    </lineage>
</organism>
<protein>
    <submittedName>
        <fullName evidence="5">GNAT family N-acetyltransferase</fullName>
    </submittedName>
</protein>
<dbReference type="InterPro" id="IPR000182">
    <property type="entry name" value="GNAT_dom"/>
</dbReference>
<dbReference type="InterPro" id="IPR051531">
    <property type="entry name" value="N-acetyltransferase"/>
</dbReference>
<keyword evidence="6" id="KW-1185">Reference proteome</keyword>
<dbReference type="RefSeq" id="WP_282763314.1">
    <property type="nucleotide sequence ID" value="NZ_JASCTH010000019.1"/>
</dbReference>
<comment type="caution">
    <text evidence="5">The sequence shown here is derived from an EMBL/GenBank/DDBJ whole genome shotgun (WGS) entry which is preliminary data.</text>
</comment>
<sequence length="165" mass="17715">MPKLEQLHESHAEAVLAFEVANRAWFARSVPDRGDDYFAGFAARHAALLAEQAAGTCRFHVLVDDAGAVLGRFNLLDFSNGAAELGFRMAERAAGRGLAKLAVRQIFSLARDDYGLRTLIAFAAEENAASRAVLRGTGFVPAGVAVIGGVLSIRHIRDLADPLQR</sequence>
<dbReference type="EMBL" id="JASCTH010000019">
    <property type="protein sequence ID" value="MDI6102290.1"/>
    <property type="molecule type" value="Genomic_DNA"/>
</dbReference>
<dbReference type="Gene3D" id="3.40.630.30">
    <property type="match status" value="1"/>
</dbReference>
<reference evidence="5 6" key="1">
    <citation type="submission" date="2023-05" db="EMBL/GenBank/DDBJ databases">
        <title>Actinoplanes sp. NEAU-A12 genome sequencing.</title>
        <authorList>
            <person name="Wang Z.-S."/>
        </authorList>
    </citation>
    <scope>NUCLEOTIDE SEQUENCE [LARGE SCALE GENOMIC DNA]</scope>
    <source>
        <strain evidence="5 6">NEAU-A12</strain>
    </source>
</reference>
<evidence type="ECO:0000259" key="4">
    <source>
        <dbReference type="PROSITE" id="PS51186"/>
    </source>
</evidence>
<gene>
    <name evidence="5" type="ORF">QLQ12_27095</name>
</gene>
<comment type="similarity">
    <text evidence="3">Belongs to the acetyltransferase family. RimJ subfamily.</text>
</comment>
<evidence type="ECO:0000313" key="6">
    <source>
        <dbReference type="Proteomes" id="UP001241758"/>
    </source>
</evidence>
<keyword evidence="1" id="KW-0808">Transferase</keyword>
<evidence type="ECO:0000256" key="3">
    <source>
        <dbReference type="ARBA" id="ARBA00038502"/>
    </source>
</evidence>
<evidence type="ECO:0000256" key="2">
    <source>
        <dbReference type="ARBA" id="ARBA00023315"/>
    </source>
</evidence>
<name>A0ABT6WRM4_9ACTN</name>
<evidence type="ECO:0000313" key="5">
    <source>
        <dbReference type="EMBL" id="MDI6102290.1"/>
    </source>
</evidence>
<dbReference type="SUPFAM" id="SSF55729">
    <property type="entry name" value="Acyl-CoA N-acyltransferases (Nat)"/>
    <property type="match status" value="1"/>
</dbReference>
<dbReference type="InterPro" id="IPR016181">
    <property type="entry name" value="Acyl_CoA_acyltransferase"/>
</dbReference>
<accession>A0ABT6WRM4</accession>